<dbReference type="AlphaFoldDB" id="A0A4V1EFZ2"/>
<organism evidence="1 2">
    <name type="scientific">Anaerostipes rhamnosivorans</name>
    <dbReference type="NCBI Taxonomy" id="1229621"/>
    <lineage>
        <taxon>Bacteria</taxon>
        <taxon>Bacillati</taxon>
        <taxon>Bacillota</taxon>
        <taxon>Clostridia</taxon>
        <taxon>Lachnospirales</taxon>
        <taxon>Lachnospiraceae</taxon>
        <taxon>Anaerostipes</taxon>
    </lineage>
</organism>
<protein>
    <submittedName>
        <fullName evidence="1">Phage protein</fullName>
    </submittedName>
</protein>
<gene>
    <name evidence="1" type="ORF">AR1Y2_0816</name>
</gene>
<dbReference type="EMBL" id="CP040058">
    <property type="protein sequence ID" value="QCP34270.1"/>
    <property type="molecule type" value="Genomic_DNA"/>
</dbReference>
<reference evidence="1 2" key="1">
    <citation type="submission" date="2019-05" db="EMBL/GenBank/DDBJ databases">
        <title>Complete genome sequencing of Anaerostipes rhamnosivorans.</title>
        <authorList>
            <person name="Bui T.P.N."/>
            <person name="de Vos W.M."/>
        </authorList>
    </citation>
    <scope>NUCLEOTIDE SEQUENCE [LARGE SCALE GENOMIC DNA]</scope>
    <source>
        <strain evidence="1 2">1y2</strain>
    </source>
</reference>
<evidence type="ECO:0000313" key="2">
    <source>
        <dbReference type="Proteomes" id="UP000298653"/>
    </source>
</evidence>
<dbReference type="OrthoDB" id="1853564at2"/>
<dbReference type="InterPro" id="IPR009414">
    <property type="entry name" value="DUF1064"/>
</dbReference>
<name>A0A4V1EFZ2_9FIRM</name>
<dbReference type="RefSeq" id="WP_137327836.1">
    <property type="nucleotide sequence ID" value="NZ_CP040058.1"/>
</dbReference>
<keyword evidence="2" id="KW-1185">Reference proteome</keyword>
<dbReference type="Proteomes" id="UP000298653">
    <property type="component" value="Chromosome"/>
</dbReference>
<sequence length="117" mass="13719">MAWKGYSKYRNKKTELDGITFDSKREAERYAELKLLERAGEISHLQLQPEVILQDKFVHDGKTIRAIKYKADFAYFDKASGKAVLEDVKGMETDVFKLKKKLFLKKYGDAYKFKITR</sequence>
<accession>A0A4V1EFZ2</accession>
<evidence type="ECO:0000313" key="1">
    <source>
        <dbReference type="EMBL" id="QCP34270.1"/>
    </source>
</evidence>
<dbReference type="Pfam" id="PF06356">
    <property type="entry name" value="DUF1064"/>
    <property type="match status" value="1"/>
</dbReference>
<dbReference type="KEGG" id="arf:AR1Y2_0816"/>
<proteinExistence type="predicted"/>